<evidence type="ECO:0000313" key="2">
    <source>
        <dbReference type="EMBL" id="MBB6072261.1"/>
    </source>
</evidence>
<dbReference type="RefSeq" id="WP_170032020.1">
    <property type="nucleotide sequence ID" value="NZ_JABDTL010000001.1"/>
</dbReference>
<keyword evidence="3" id="KW-1185">Reference proteome</keyword>
<protein>
    <submittedName>
        <fullName evidence="2">Uncharacterized protein</fullName>
    </submittedName>
</protein>
<dbReference type="EMBL" id="JACHIA010000013">
    <property type="protein sequence ID" value="MBB6072261.1"/>
    <property type="molecule type" value="Genomic_DNA"/>
</dbReference>
<keyword evidence="1" id="KW-1133">Transmembrane helix</keyword>
<evidence type="ECO:0000256" key="1">
    <source>
        <dbReference type="SAM" id="Phobius"/>
    </source>
</evidence>
<keyword evidence="1" id="KW-0812">Transmembrane</keyword>
<evidence type="ECO:0000313" key="3">
    <source>
        <dbReference type="Proteomes" id="UP000582837"/>
    </source>
</evidence>
<name>A0A841H2E2_9BACT</name>
<dbReference type="Proteomes" id="UP000582837">
    <property type="component" value="Unassembled WGS sequence"/>
</dbReference>
<organism evidence="2 3">
    <name type="scientific">Longimicrobium terrae</name>
    <dbReference type="NCBI Taxonomy" id="1639882"/>
    <lineage>
        <taxon>Bacteria</taxon>
        <taxon>Pseudomonadati</taxon>
        <taxon>Gemmatimonadota</taxon>
        <taxon>Longimicrobiia</taxon>
        <taxon>Longimicrobiales</taxon>
        <taxon>Longimicrobiaceae</taxon>
        <taxon>Longimicrobium</taxon>
    </lineage>
</organism>
<feature type="transmembrane region" description="Helical" evidence="1">
    <location>
        <begin position="62"/>
        <end position="83"/>
    </location>
</feature>
<feature type="transmembrane region" description="Helical" evidence="1">
    <location>
        <begin position="95"/>
        <end position="120"/>
    </location>
</feature>
<comment type="caution">
    <text evidence="2">The sequence shown here is derived from an EMBL/GenBank/DDBJ whole genome shotgun (WGS) entry which is preliminary data.</text>
</comment>
<proteinExistence type="predicted"/>
<accession>A0A841H2E2</accession>
<gene>
    <name evidence="2" type="ORF">HNQ61_003923</name>
</gene>
<reference evidence="2 3" key="1">
    <citation type="submission" date="2020-08" db="EMBL/GenBank/DDBJ databases">
        <title>Genomic Encyclopedia of Type Strains, Phase IV (KMG-IV): sequencing the most valuable type-strain genomes for metagenomic binning, comparative biology and taxonomic classification.</title>
        <authorList>
            <person name="Goeker M."/>
        </authorList>
    </citation>
    <scope>NUCLEOTIDE SEQUENCE [LARGE SCALE GENOMIC DNA]</scope>
    <source>
        <strain evidence="2 3">DSM 29007</strain>
    </source>
</reference>
<keyword evidence="1" id="KW-0472">Membrane</keyword>
<dbReference type="AlphaFoldDB" id="A0A841H2E2"/>
<sequence length="124" mass="12619">MNRSSVVRGLSSRTPFWSPAGPYASIRVCITLLVAQAILLPVMLVGMGMFSALLAEGIGNAAANAIALLWLAIPLGAACGLYLGAASGASEDPWIARAAGILCNAVYLIAGVQFALACIVGSQQ</sequence>
<feature type="transmembrane region" description="Helical" evidence="1">
    <location>
        <begin position="24"/>
        <end position="50"/>
    </location>
</feature>